<sequence length="217" mass="24232">MSYKRSFSIDQPFSHPFHVDDIAMEEPLSRLFFEKIKFLPLHRDMVIVCIGTDRSTGDAFGPLTGTMLAENSPRSFHVYGTLQQPVHALNLQETMNHILANYQHPFLIAIDASMGKAQNVGNITFASGPIQPGSAVKKTLPDIGNIHITATVNVGGMMEYFVLQNTRLNLVMKMADRTSDALLRADRRLSRPASHRTTRRSHTFQPSAHEMSAPSKE</sequence>
<keyword evidence="2" id="KW-0378">Hydrolase</keyword>
<evidence type="ECO:0000313" key="3">
    <source>
        <dbReference type="Proteomes" id="UP000319756"/>
    </source>
</evidence>
<dbReference type="GO" id="GO:0006508">
    <property type="term" value="P:proteolysis"/>
    <property type="evidence" value="ECO:0007669"/>
    <property type="project" value="UniProtKB-KW"/>
</dbReference>
<dbReference type="InterPro" id="IPR023430">
    <property type="entry name" value="Pept_HybD-like_dom_sf"/>
</dbReference>
<feature type="region of interest" description="Disordered" evidence="1">
    <location>
        <begin position="185"/>
        <end position="217"/>
    </location>
</feature>
<dbReference type="AlphaFoldDB" id="A0A514LIH6"/>
<name>A0A514LIH6_9BACI</name>
<protein>
    <submittedName>
        <fullName evidence="2">Spore protease YyaC</fullName>
    </submittedName>
</protein>
<reference evidence="3" key="1">
    <citation type="submission" date="2019-01" db="EMBL/GenBank/DDBJ databases">
        <title>Genomic analysis of Salicibibacter sp. NKC3-5.</title>
        <authorList>
            <person name="Oh Y.J."/>
        </authorList>
    </citation>
    <scope>NUCLEOTIDE SEQUENCE [LARGE SCALE GENOMIC DNA]</scope>
    <source>
        <strain evidence="3">NKC3-5</strain>
    </source>
</reference>
<dbReference type="KEGG" id="sale:EPH95_11125"/>
<dbReference type="RefSeq" id="WP_142089987.1">
    <property type="nucleotide sequence ID" value="NZ_CP035485.1"/>
</dbReference>
<dbReference type="GO" id="GO:0008233">
    <property type="term" value="F:peptidase activity"/>
    <property type="evidence" value="ECO:0007669"/>
    <property type="project" value="UniProtKB-KW"/>
</dbReference>
<dbReference type="SUPFAM" id="SSF53163">
    <property type="entry name" value="HybD-like"/>
    <property type="match status" value="1"/>
</dbReference>
<proteinExistence type="predicted"/>
<dbReference type="Proteomes" id="UP000319756">
    <property type="component" value="Chromosome"/>
</dbReference>
<gene>
    <name evidence="2" type="primary">yyaC</name>
    <name evidence="2" type="ORF">EPH95_11125</name>
</gene>
<dbReference type="EMBL" id="CP035485">
    <property type="protein sequence ID" value="QDI91654.1"/>
    <property type="molecule type" value="Genomic_DNA"/>
</dbReference>
<keyword evidence="3" id="KW-1185">Reference proteome</keyword>
<dbReference type="OrthoDB" id="9815953at2"/>
<evidence type="ECO:0000313" key="2">
    <source>
        <dbReference type="EMBL" id="QDI91654.1"/>
    </source>
</evidence>
<accession>A0A514LIH6</accession>
<feature type="compositionally biased region" description="Basic residues" evidence="1">
    <location>
        <begin position="193"/>
        <end position="202"/>
    </location>
</feature>
<keyword evidence="2" id="KW-0645">Protease</keyword>
<evidence type="ECO:0000256" key="1">
    <source>
        <dbReference type="SAM" id="MobiDB-lite"/>
    </source>
</evidence>
<dbReference type="InterPro" id="IPR009665">
    <property type="entry name" value="YyaC"/>
</dbReference>
<organism evidence="2 3">
    <name type="scientific">Salicibibacter halophilus</name>
    <dbReference type="NCBI Taxonomy" id="2502791"/>
    <lineage>
        <taxon>Bacteria</taxon>
        <taxon>Bacillati</taxon>
        <taxon>Bacillota</taxon>
        <taxon>Bacilli</taxon>
        <taxon>Bacillales</taxon>
        <taxon>Bacillaceae</taxon>
        <taxon>Salicibibacter</taxon>
    </lineage>
</organism>
<dbReference type="Pfam" id="PF06866">
    <property type="entry name" value="DUF1256"/>
    <property type="match status" value="1"/>
</dbReference>
<dbReference type="NCBIfam" id="TIGR02841">
    <property type="entry name" value="spore_YyaC"/>
    <property type="match status" value="1"/>
</dbReference>